<feature type="transmembrane region" description="Helical" evidence="9">
    <location>
        <begin position="1147"/>
        <end position="1168"/>
    </location>
</feature>
<keyword evidence="7" id="KW-0175">Coiled coil</keyword>
<evidence type="ECO:0000256" key="3">
    <source>
        <dbReference type="ARBA" id="ARBA00022737"/>
    </source>
</evidence>
<keyword evidence="9" id="KW-1133">Transmembrane helix</keyword>
<accession>D6WER5</accession>
<keyword evidence="4 6" id="KW-0863">Zinc-finger</keyword>
<dbReference type="GO" id="GO:0000981">
    <property type="term" value="F:DNA-binding transcription factor activity, RNA polymerase II-specific"/>
    <property type="evidence" value="ECO:0000318"/>
    <property type="project" value="GO_Central"/>
</dbReference>
<dbReference type="Pfam" id="PF01422">
    <property type="entry name" value="zf-NF-X1"/>
    <property type="match status" value="10"/>
</dbReference>
<feature type="transmembrane region" description="Helical" evidence="9">
    <location>
        <begin position="962"/>
        <end position="982"/>
    </location>
</feature>
<dbReference type="CDD" id="cd16697">
    <property type="entry name" value="RING-CH-C4HC3_NFXL1"/>
    <property type="match status" value="1"/>
</dbReference>
<feature type="transmembrane region" description="Helical" evidence="9">
    <location>
        <begin position="1110"/>
        <end position="1126"/>
    </location>
</feature>
<evidence type="ECO:0000256" key="1">
    <source>
        <dbReference type="ARBA" id="ARBA00007269"/>
    </source>
</evidence>
<dbReference type="GO" id="GO:0006355">
    <property type="term" value="P:regulation of DNA-templated transcription"/>
    <property type="evidence" value="ECO:0000318"/>
    <property type="project" value="GO_Central"/>
</dbReference>
<dbReference type="GO" id="GO:0000977">
    <property type="term" value="F:RNA polymerase II transcription regulatory region sequence-specific DNA binding"/>
    <property type="evidence" value="ECO:0000318"/>
    <property type="project" value="GO_Central"/>
</dbReference>
<feature type="transmembrane region" description="Helical" evidence="9">
    <location>
        <begin position="1075"/>
        <end position="1098"/>
    </location>
</feature>
<evidence type="ECO:0000256" key="6">
    <source>
        <dbReference type="PROSITE-ProRule" id="PRU00175"/>
    </source>
</evidence>
<feature type="coiled-coil region" evidence="7">
    <location>
        <begin position="768"/>
        <end position="801"/>
    </location>
</feature>
<gene>
    <name evidence="11" type="primary">AUGUSTUS-3.0.2_02652</name>
    <name evidence="11" type="ORF">TcasGA2_TC002652</name>
</gene>
<dbReference type="GO" id="GO:0008270">
    <property type="term" value="F:zinc ion binding"/>
    <property type="evidence" value="ECO:0007669"/>
    <property type="project" value="UniProtKB-KW"/>
</dbReference>
<protein>
    <submittedName>
        <fullName evidence="11">Protein shuttle craft-like Protein</fullName>
    </submittedName>
</protein>
<dbReference type="InterPro" id="IPR001841">
    <property type="entry name" value="Znf_RING"/>
</dbReference>
<feature type="compositionally biased region" description="Basic and acidic residues" evidence="8">
    <location>
        <begin position="1"/>
        <end position="10"/>
    </location>
</feature>
<reference evidence="11 12" key="2">
    <citation type="journal article" date="2010" name="Nucleic Acids Res.">
        <title>BeetleBase in 2010: revisions to provide comprehensive genomic information for Tribolium castaneum.</title>
        <authorList>
            <person name="Kim H.S."/>
            <person name="Murphy T."/>
            <person name="Xia J."/>
            <person name="Caragea D."/>
            <person name="Park Y."/>
            <person name="Beeman R.W."/>
            <person name="Lorenzen M.D."/>
            <person name="Butcher S."/>
            <person name="Manak J.R."/>
            <person name="Brown S.J."/>
        </authorList>
    </citation>
    <scope>GENOME REANNOTATION</scope>
    <source>
        <strain evidence="11 12">Georgia GA2</strain>
    </source>
</reference>
<feature type="domain" description="RING-type" evidence="10">
    <location>
        <begin position="103"/>
        <end position="165"/>
    </location>
</feature>
<dbReference type="PROSITE" id="PS50089">
    <property type="entry name" value="ZF_RING_2"/>
    <property type="match status" value="1"/>
</dbReference>
<evidence type="ECO:0000256" key="5">
    <source>
        <dbReference type="ARBA" id="ARBA00022833"/>
    </source>
</evidence>
<dbReference type="CDD" id="cd06008">
    <property type="entry name" value="NF-X1-zinc-finger"/>
    <property type="match status" value="6"/>
</dbReference>
<keyword evidence="12" id="KW-1185">Reference proteome</keyword>
<dbReference type="PANTHER" id="PTHR12360">
    <property type="entry name" value="NUCLEAR TRANSCRIPTION FACTOR, X-BOX BINDING 1 NFX1"/>
    <property type="match status" value="1"/>
</dbReference>
<keyword evidence="9" id="KW-0472">Membrane</keyword>
<dbReference type="Pfam" id="PF25085">
    <property type="entry name" value="DUF7802"/>
    <property type="match status" value="1"/>
</dbReference>
<sequence length="1292" mass="147138">MAARKKESNVWKKNTNHNRGGNTLVNSPTPAELKFKEAHGKLQAAVQKYVQDYESSSSEDELESDNIIGEIIKNYTKTGAKDEYLGRTKTFLQDSFLSGTVTCLICISRIKRDSSIWNCNECYCVFHLTCIQRWSKDSIFQQKQIQEGPIQVQKVTLTWGCPKCRHNYQLEDIPDKYYCFCGKTTNPELQPFLVPHSCGDICGKDLVPLCGHRCLLLCHPGPCPPCPVTVSVTCYCGKKQPATRRCSDKKWSCGGPCGKLLTCQKHSCSEVCHPGDCKPCPKKSLQKCLCKTSQKLRDCATPIWQCDRVCNKPLQCGNHSCSIVCHEGICDSCPLTKQRTCPCGKSKYQLPCTEETPTCQDTCDKLLTCSLHRCNQRCHKDACGACLEIVEKSCKCGLHSKEVHCSKPYFCETKCKRMRDCNKHPCNKKCCDGSCPPCEKPCGRTLNCGNHKCNSVCHRGLCYPCNQTDVVTCRCGQTKLTVPCGRKHKTRPPKCSKLCLIPPDCHHEKREPHKCHFGDCPPCKQICNKPRSKCPHLCSASCHSAVVVKIESKKASMPWEQTKPQLERKALACPDCEVPVSVTCLGEHETCDWPCYKAVPSSCHRPCGRQLTCENHTCTLPCHVVDNSPNKISAGQNCEICENPCSKPRPEGCQHDCPKPCHPGPCPPCKQMLRIRCHCGLNQPYVSCNDWLSPEKREEIQSCGNQCPKNFDCGHRCRANCHSGPCPNPELCRRKVKLTCKCKRLKKEFSCETVRNNAAKVECDEICNRKKEEDRKQQEMINEQKRKEEELKNERELAKYKKIFESKKRTRDRRAHEEEEEVTFIKKYWFLITTFTAVVLSAVTSATAANAQYSKMDNKDLYVVGAEFKELQYDGFWDWFVRVSDLSIHLKYEPTYLISQFAFTFGGIATLLHALIRGGRLPYLWLGILIHGIVVECMCYILPDIDNFWHSQTPIIFFGRRLPLHIMFLYPCFIYNSSIGVAKMRLPLWAEPFAVGLGSVLVDIPYDIVSVNFLHWTWHDTDPNIADRHYWVPWNSYYFHATFAASFTFWFHFTRKLICKSEGKWIADKNPIKEILCSTIAGVLGTPGGILMFIPIYHPLHDIYKIHSEVTFFILFVIFLLIIWSADRTPKDTVEAKNNQHTTYWSTWLLIAHLFIHYISFLIIPIFFNPEDEIAMGVKEPIGPCNEYVPIQTAFGMTLQKRRYLCATDYDEKYFDWHCLPGGKPPSEGSYWYTACGVPLPNRVETIAIISLICLLGATVYGNLHFRSSGDQVFTHKSQTEKTVKTKKSKKH</sequence>
<dbReference type="InterPro" id="IPR000967">
    <property type="entry name" value="Znf_NFX1"/>
</dbReference>
<dbReference type="InterPro" id="IPR034078">
    <property type="entry name" value="NFX1_fam"/>
</dbReference>
<dbReference type="EMBL" id="KQ971326">
    <property type="protein sequence ID" value="EEZ99870.2"/>
    <property type="molecule type" value="Genomic_DNA"/>
</dbReference>
<dbReference type="InterPro" id="IPR056704">
    <property type="entry name" value="DUF7802"/>
</dbReference>
<comment type="similarity">
    <text evidence="1">Belongs to the NFX1 family.</text>
</comment>
<evidence type="ECO:0000256" key="7">
    <source>
        <dbReference type="SAM" id="Coils"/>
    </source>
</evidence>
<evidence type="ECO:0000259" key="10">
    <source>
        <dbReference type="PROSITE" id="PS50089"/>
    </source>
</evidence>
<keyword evidence="2" id="KW-0479">Metal-binding</keyword>
<evidence type="ECO:0000256" key="2">
    <source>
        <dbReference type="ARBA" id="ARBA00022723"/>
    </source>
</evidence>
<evidence type="ECO:0000313" key="12">
    <source>
        <dbReference type="Proteomes" id="UP000007266"/>
    </source>
</evidence>
<evidence type="ECO:0000256" key="4">
    <source>
        <dbReference type="ARBA" id="ARBA00022771"/>
    </source>
</evidence>
<dbReference type="eggNOG" id="KOG1952">
    <property type="taxonomic scope" value="Eukaryota"/>
</dbReference>
<keyword evidence="3" id="KW-0677">Repeat</keyword>
<reference evidence="11 12" key="1">
    <citation type="journal article" date="2008" name="Nature">
        <title>The genome of the model beetle and pest Tribolium castaneum.</title>
        <authorList>
            <consortium name="Tribolium Genome Sequencing Consortium"/>
            <person name="Richards S."/>
            <person name="Gibbs R.A."/>
            <person name="Weinstock G.M."/>
            <person name="Brown S.J."/>
            <person name="Denell R."/>
            <person name="Beeman R.W."/>
            <person name="Gibbs R."/>
            <person name="Beeman R.W."/>
            <person name="Brown S.J."/>
            <person name="Bucher G."/>
            <person name="Friedrich M."/>
            <person name="Grimmelikhuijzen C.J."/>
            <person name="Klingler M."/>
            <person name="Lorenzen M."/>
            <person name="Richards S."/>
            <person name="Roth S."/>
            <person name="Schroder R."/>
            <person name="Tautz D."/>
            <person name="Zdobnov E.M."/>
            <person name="Muzny D."/>
            <person name="Gibbs R.A."/>
            <person name="Weinstock G.M."/>
            <person name="Attaway T."/>
            <person name="Bell S."/>
            <person name="Buhay C.J."/>
            <person name="Chandrabose M.N."/>
            <person name="Chavez D."/>
            <person name="Clerk-Blankenburg K.P."/>
            <person name="Cree A."/>
            <person name="Dao M."/>
            <person name="Davis C."/>
            <person name="Chacko J."/>
            <person name="Dinh H."/>
            <person name="Dugan-Rocha S."/>
            <person name="Fowler G."/>
            <person name="Garner T.T."/>
            <person name="Garnes J."/>
            <person name="Gnirke A."/>
            <person name="Hawes A."/>
            <person name="Hernandez J."/>
            <person name="Hines S."/>
            <person name="Holder M."/>
            <person name="Hume J."/>
            <person name="Jhangiani S.N."/>
            <person name="Joshi V."/>
            <person name="Khan Z.M."/>
            <person name="Jackson L."/>
            <person name="Kovar C."/>
            <person name="Kowis A."/>
            <person name="Lee S."/>
            <person name="Lewis L.R."/>
            <person name="Margolis J."/>
            <person name="Morgan M."/>
            <person name="Nazareth L.V."/>
            <person name="Nguyen N."/>
            <person name="Okwuonu G."/>
            <person name="Parker D."/>
            <person name="Richards S."/>
            <person name="Ruiz S.J."/>
            <person name="Santibanez J."/>
            <person name="Savard J."/>
            <person name="Scherer S.E."/>
            <person name="Schneider B."/>
            <person name="Sodergren E."/>
            <person name="Tautz D."/>
            <person name="Vattahil S."/>
            <person name="Villasana D."/>
            <person name="White C.S."/>
            <person name="Wright R."/>
            <person name="Park Y."/>
            <person name="Beeman R.W."/>
            <person name="Lord J."/>
            <person name="Oppert B."/>
            <person name="Lorenzen M."/>
            <person name="Brown S."/>
            <person name="Wang L."/>
            <person name="Savard J."/>
            <person name="Tautz D."/>
            <person name="Richards S."/>
            <person name="Weinstock G."/>
            <person name="Gibbs R.A."/>
            <person name="Liu Y."/>
            <person name="Worley K."/>
            <person name="Weinstock G."/>
            <person name="Elsik C.G."/>
            <person name="Reese J.T."/>
            <person name="Elhaik E."/>
            <person name="Landan G."/>
            <person name="Graur D."/>
            <person name="Arensburger P."/>
            <person name="Atkinson P."/>
            <person name="Beeman R.W."/>
            <person name="Beidler J."/>
            <person name="Brown S.J."/>
            <person name="Demuth J.P."/>
            <person name="Drury D.W."/>
            <person name="Du Y.Z."/>
            <person name="Fujiwara H."/>
            <person name="Lorenzen M."/>
            <person name="Maselli V."/>
            <person name="Osanai M."/>
            <person name="Park Y."/>
            <person name="Robertson H.M."/>
            <person name="Tu Z."/>
            <person name="Wang J.J."/>
            <person name="Wang S."/>
            <person name="Richards S."/>
            <person name="Song H."/>
            <person name="Zhang L."/>
            <person name="Sodergren E."/>
            <person name="Werner D."/>
            <person name="Stanke M."/>
            <person name="Morgenstern B."/>
            <person name="Solovyev V."/>
            <person name="Kosarev P."/>
            <person name="Brown G."/>
            <person name="Chen H.C."/>
            <person name="Ermolaeva O."/>
            <person name="Hlavina W."/>
            <person name="Kapustin Y."/>
            <person name="Kiryutin B."/>
            <person name="Kitts P."/>
            <person name="Maglott D."/>
            <person name="Pruitt K."/>
            <person name="Sapojnikov V."/>
            <person name="Souvorov A."/>
            <person name="Mackey A.J."/>
            <person name="Waterhouse R.M."/>
            <person name="Wyder S."/>
            <person name="Zdobnov E.M."/>
            <person name="Zdobnov E.M."/>
            <person name="Wyder S."/>
            <person name="Kriventseva E.V."/>
            <person name="Kadowaki T."/>
            <person name="Bork P."/>
            <person name="Aranda M."/>
            <person name="Bao R."/>
            <person name="Beermann A."/>
            <person name="Berns N."/>
            <person name="Bolognesi R."/>
            <person name="Bonneton F."/>
            <person name="Bopp D."/>
            <person name="Brown S.J."/>
            <person name="Bucher G."/>
            <person name="Butts T."/>
            <person name="Chaumot A."/>
            <person name="Denell R.E."/>
            <person name="Ferrier D.E."/>
            <person name="Friedrich M."/>
            <person name="Gordon C.M."/>
            <person name="Jindra M."/>
            <person name="Klingler M."/>
            <person name="Lan Q."/>
            <person name="Lattorff H.M."/>
            <person name="Laudet V."/>
            <person name="von Levetsow C."/>
            <person name="Liu Z."/>
            <person name="Lutz R."/>
            <person name="Lynch J.A."/>
            <person name="da Fonseca R.N."/>
            <person name="Posnien N."/>
            <person name="Reuter R."/>
            <person name="Roth S."/>
            <person name="Savard J."/>
            <person name="Schinko J.B."/>
            <person name="Schmitt C."/>
            <person name="Schoppmeier M."/>
            <person name="Schroder R."/>
            <person name="Shippy T.D."/>
            <person name="Simonnet F."/>
            <person name="Marques-Souza H."/>
            <person name="Tautz D."/>
            <person name="Tomoyasu Y."/>
            <person name="Trauner J."/>
            <person name="Van der Zee M."/>
            <person name="Vervoort M."/>
            <person name="Wittkopp N."/>
            <person name="Wimmer E.A."/>
            <person name="Yang X."/>
            <person name="Jones A.K."/>
            <person name="Sattelle D.B."/>
            <person name="Ebert P.R."/>
            <person name="Nelson D."/>
            <person name="Scott J.G."/>
            <person name="Beeman R.W."/>
            <person name="Muthukrishnan S."/>
            <person name="Kramer K.J."/>
            <person name="Arakane Y."/>
            <person name="Beeman R.W."/>
            <person name="Zhu Q."/>
            <person name="Hogenkamp D."/>
            <person name="Dixit R."/>
            <person name="Oppert B."/>
            <person name="Jiang H."/>
            <person name="Zou Z."/>
            <person name="Marshall J."/>
            <person name="Elpidina E."/>
            <person name="Vinokurov K."/>
            <person name="Oppert C."/>
            <person name="Zou Z."/>
            <person name="Evans J."/>
            <person name="Lu Z."/>
            <person name="Zhao P."/>
            <person name="Sumathipala N."/>
            <person name="Altincicek B."/>
            <person name="Vilcinskas A."/>
            <person name="Williams M."/>
            <person name="Hultmark D."/>
            <person name="Hetru C."/>
            <person name="Jiang H."/>
            <person name="Grimmelikhuijzen C.J."/>
            <person name="Hauser F."/>
            <person name="Cazzamali G."/>
            <person name="Williamson M."/>
            <person name="Park Y."/>
            <person name="Li B."/>
            <person name="Tanaka Y."/>
            <person name="Predel R."/>
            <person name="Neupert S."/>
            <person name="Schachtner J."/>
            <person name="Verleyen P."/>
            <person name="Raible F."/>
            <person name="Bork P."/>
            <person name="Friedrich M."/>
            <person name="Walden K.K."/>
            <person name="Robertson H.M."/>
            <person name="Angeli S."/>
            <person name="Foret S."/>
            <person name="Bucher G."/>
            <person name="Schuetz S."/>
            <person name="Maleszka R."/>
            <person name="Wimmer E.A."/>
            <person name="Beeman R.W."/>
            <person name="Lorenzen M."/>
            <person name="Tomoyasu Y."/>
            <person name="Miller S.C."/>
            <person name="Grossmann D."/>
            <person name="Bucher G."/>
        </authorList>
    </citation>
    <scope>NUCLEOTIDE SEQUENCE [LARGE SCALE GENOMIC DNA]</scope>
    <source>
        <strain evidence="11 12">Georgia GA2</strain>
    </source>
</reference>
<dbReference type="Proteomes" id="UP000007266">
    <property type="component" value="Linkage group 3"/>
</dbReference>
<dbReference type="STRING" id="7070.D6WER5"/>
<dbReference type="PANTHER" id="PTHR12360:SF1">
    <property type="entry name" value="NF-X1-TYPE ZINC FINGER PROTEIN NFXL1"/>
    <property type="match status" value="1"/>
</dbReference>
<dbReference type="HOGENOM" id="CLU_014224_0_0_1"/>
<evidence type="ECO:0000313" key="11">
    <source>
        <dbReference type="EMBL" id="EEZ99870.2"/>
    </source>
</evidence>
<feature type="transmembrane region" description="Helical" evidence="9">
    <location>
        <begin position="1037"/>
        <end position="1054"/>
    </location>
</feature>
<keyword evidence="5" id="KW-0862">Zinc</keyword>
<feature type="transmembrane region" description="Helical" evidence="9">
    <location>
        <begin position="922"/>
        <end position="942"/>
    </location>
</feature>
<evidence type="ECO:0000256" key="9">
    <source>
        <dbReference type="SAM" id="Phobius"/>
    </source>
</evidence>
<feature type="region of interest" description="Disordered" evidence="8">
    <location>
        <begin position="1"/>
        <end position="28"/>
    </location>
</feature>
<feature type="compositionally biased region" description="Polar residues" evidence="8">
    <location>
        <begin position="11"/>
        <end position="28"/>
    </location>
</feature>
<organism evidence="11 12">
    <name type="scientific">Tribolium castaneum</name>
    <name type="common">Red flour beetle</name>
    <dbReference type="NCBI Taxonomy" id="7070"/>
    <lineage>
        <taxon>Eukaryota</taxon>
        <taxon>Metazoa</taxon>
        <taxon>Ecdysozoa</taxon>
        <taxon>Arthropoda</taxon>
        <taxon>Hexapoda</taxon>
        <taxon>Insecta</taxon>
        <taxon>Pterygota</taxon>
        <taxon>Neoptera</taxon>
        <taxon>Endopterygota</taxon>
        <taxon>Coleoptera</taxon>
        <taxon>Polyphaga</taxon>
        <taxon>Cucujiformia</taxon>
        <taxon>Tenebrionidae</taxon>
        <taxon>Tenebrionidae incertae sedis</taxon>
        <taxon>Tribolium</taxon>
    </lineage>
</organism>
<evidence type="ECO:0000256" key="8">
    <source>
        <dbReference type="SAM" id="MobiDB-lite"/>
    </source>
</evidence>
<feature type="transmembrane region" description="Helical" evidence="9">
    <location>
        <begin position="896"/>
        <end position="916"/>
    </location>
</feature>
<dbReference type="GO" id="GO:0005634">
    <property type="term" value="C:nucleus"/>
    <property type="evidence" value="ECO:0000318"/>
    <property type="project" value="GO_Central"/>
</dbReference>
<proteinExistence type="inferred from homology"/>
<feature type="transmembrane region" description="Helical" evidence="9">
    <location>
        <begin position="1247"/>
        <end position="1264"/>
    </location>
</feature>
<dbReference type="SMART" id="SM00438">
    <property type="entry name" value="ZnF_NFX"/>
    <property type="match status" value="10"/>
</dbReference>
<name>D6WER5_TRICA</name>
<keyword evidence="9" id="KW-0812">Transmembrane</keyword>